<dbReference type="GO" id="GO:0006952">
    <property type="term" value="P:defense response"/>
    <property type="evidence" value="ECO:0007669"/>
    <property type="project" value="InterPro"/>
</dbReference>
<dbReference type="Gene3D" id="1.10.8.430">
    <property type="entry name" value="Helical domain of apoptotic protease-activating factors"/>
    <property type="match status" value="1"/>
</dbReference>
<dbReference type="Pfam" id="PF23282">
    <property type="entry name" value="WHD_ROQ1"/>
    <property type="match status" value="1"/>
</dbReference>
<sequence length="1361" mass="154699">MSSLPSTSSSIPRQKEYDVFLSFRGEDTRHNFTDHLYDALRRSGIVTFRDDPKLEAGEEIAPELFKAIQQSWCSVIVFSENYVFSGWCLEELAEIVKQKEENGHKVFPIFYGVDPSDLRKQKGKVEAAFAKYEERYKEDEAKIQRWRNALTEVANIKGWHSNNRHESEFIGDVVKKISAKLCQTYPIVHDDELIGISPSLDELHSEIEIGEDDIRIIGICGMGGIGKTTLARVVYNQMSPHFEGKSFLADVREVSEKCGLVSLQKQLLSQILFDESFNFFNVHEGKTIISHRLSHKRVLVVLDDVDNLQHLKCLAGRRDWFGLGSRIIVTTRDEHLLRSYRVDGVYKPTTLKRNDALHLFNLKAFGCETAPKEDFIELAKHIVGYAGGLPLALEVLGSFLCDRDARQWKSAIERLERDSNKEILDRLQISFDGLEEREKNIFLDIACFFNREKKDFVMKVLDGCEFFPDIGIDVLMKKSLLTINRHNQLLMHDLLQEMGRKIVREKSIDEPGKRCRLWEERDVYHVLTKATATEIIEGLIMDNKRELNKTLTLNGDIFLKMKRLRLLKVHCLPNCCDLTYLSNELRLLEWSGYSLRSLPLGFQPENLVVLLLPYSNIEQLWKENTPLYKLKVLNLEGSENLIKAPDVTAAPNLEILVLEGCTRLVYVHPSVGVLTRLKLLKLGGCKSLRSFPTRIGMESLERLTLSGCSKLESFPEIDGKMECLLELCFDGTNIKEIPSSIGNLRRLELLNLKDCTSLRSLPIKIGMESLEKLILSGCSSLKSFPEIDGKMECLLELYLDGTGIKELSISIGNLKRLELLNLKDCQSLRGLPIKFGMESLEKLILSGCSNLKSFPEIDGKMECLLELYLDGTGIKELPISIGNLSSLVLLNLKDCRNLVDLPGSIVGCKSLKSLNLSGCYKVEYLPENMQQIEFLEELDLSETSMTKPPPFIFQFKNLKVLSFNGCKGSSSKLQKKLPSLLKVIQRGRTNSMALTLPSLLGLSSLTRLNLRDCNLCEGDIPSDISRLSSLKQLDLGGNNFISVPSCLTQFSKLQFLSLADCRALKSLPELLTSIENVLIDGCASLEIVSSPSKVCNSCYWSNMVGFNCFRLAENIDALTLWKKHLKVFGNSREKFDITLPGSQIPEWFSQQRGDSPIKIDLPLEVRNDIQWMGVALCCIFVNDDASREELLEWRVFIHGRDSREVDWSGCIVNDGLERPVTKDHILIRYLSRDKLYPISLEDKCGERETNNLWTTACLDQECHQLELSFTAFRSVKLKKCGVRIVYERDLEEMEQIQELHSSQRCANFEDIQQHSADDGSIVNCSQVKRKLNMYEEMDEGPQPKRMQKIFSSIMGRLGKKQ</sequence>
<dbReference type="Pfam" id="PF01582">
    <property type="entry name" value="TIR"/>
    <property type="match status" value="1"/>
</dbReference>
<dbReference type="Gene3D" id="3.40.50.10140">
    <property type="entry name" value="Toll/interleukin-1 receptor homology (TIR) domain"/>
    <property type="match status" value="1"/>
</dbReference>
<dbReference type="SMART" id="SM00382">
    <property type="entry name" value="AAA"/>
    <property type="match status" value="1"/>
</dbReference>
<protein>
    <recommendedName>
        <fullName evidence="1">ADP-ribosyl cyclase/cyclic ADP-ribose hydrolase</fullName>
        <ecNumber evidence="1">3.2.2.6</ecNumber>
    </recommendedName>
</protein>
<dbReference type="InterPro" id="IPR027417">
    <property type="entry name" value="P-loop_NTPase"/>
</dbReference>
<dbReference type="InterPro" id="IPR001611">
    <property type="entry name" value="Leu-rich_rpt"/>
</dbReference>
<keyword evidence="2" id="KW-0433">Leucine-rich repeat</keyword>
<dbReference type="SUPFAM" id="SSF52540">
    <property type="entry name" value="P-loop containing nucleoside triphosphate hydrolases"/>
    <property type="match status" value="1"/>
</dbReference>
<dbReference type="SMART" id="SM00255">
    <property type="entry name" value="TIR"/>
    <property type="match status" value="1"/>
</dbReference>
<reference evidence="9" key="1">
    <citation type="submission" date="2013-12" db="EMBL/GenBank/DDBJ databases">
        <title>Clone early active genes related to disease-resistance in Gossypium Thurberi inoculated with Verticillium dahliae Kleb.</title>
        <authorList>
            <person name="Zhao F.A."/>
        </authorList>
    </citation>
    <scope>NUCLEOTIDE SEQUENCE</scope>
</reference>
<dbReference type="PROSITE" id="PS50104">
    <property type="entry name" value="TIR"/>
    <property type="match status" value="1"/>
</dbReference>
<dbReference type="Pfam" id="PF23286">
    <property type="entry name" value="LRR_13"/>
    <property type="match status" value="1"/>
</dbReference>
<keyword evidence="4" id="KW-0378">Hydrolase</keyword>
<dbReference type="InterPro" id="IPR042197">
    <property type="entry name" value="Apaf_helical"/>
</dbReference>
<dbReference type="Gene3D" id="3.80.10.10">
    <property type="entry name" value="Ribonuclease Inhibitor"/>
    <property type="match status" value="3"/>
</dbReference>
<dbReference type="PANTHER" id="PTHR11017:SF559">
    <property type="entry name" value="DISEASE RESISTANCE PROTEIN CHL1"/>
    <property type="match status" value="1"/>
</dbReference>
<dbReference type="InterPro" id="IPR035897">
    <property type="entry name" value="Toll_tir_struct_dom_sf"/>
</dbReference>
<dbReference type="InterPro" id="IPR000157">
    <property type="entry name" value="TIR_dom"/>
</dbReference>
<accession>A0A0U1XMP7</accession>
<evidence type="ECO:0000256" key="6">
    <source>
        <dbReference type="ARBA" id="ARBA00023027"/>
    </source>
</evidence>
<gene>
    <name evidence="9" type="primary">NLR4</name>
</gene>
<keyword evidence="3" id="KW-0677">Repeat</keyword>
<dbReference type="FunFam" id="3.40.50.10140:FF:000007">
    <property type="entry name" value="Disease resistance protein (TIR-NBS-LRR class)"/>
    <property type="match status" value="1"/>
</dbReference>
<keyword evidence="5" id="KW-0611">Plant defense</keyword>
<dbReference type="SUPFAM" id="SSF52058">
    <property type="entry name" value="L domain-like"/>
    <property type="match status" value="2"/>
</dbReference>
<dbReference type="EMBL" id="KF931117">
    <property type="protein sequence ID" value="AIW47135.1"/>
    <property type="molecule type" value="mRNA"/>
</dbReference>
<dbReference type="GO" id="GO:0043531">
    <property type="term" value="F:ADP binding"/>
    <property type="evidence" value="ECO:0007669"/>
    <property type="project" value="InterPro"/>
</dbReference>
<evidence type="ECO:0000256" key="1">
    <source>
        <dbReference type="ARBA" id="ARBA00011982"/>
    </source>
</evidence>
<dbReference type="Pfam" id="PF00931">
    <property type="entry name" value="NB-ARC"/>
    <property type="match status" value="1"/>
</dbReference>
<evidence type="ECO:0000256" key="3">
    <source>
        <dbReference type="ARBA" id="ARBA00022737"/>
    </source>
</evidence>
<dbReference type="InterPro" id="IPR044974">
    <property type="entry name" value="Disease_R_plants"/>
</dbReference>
<evidence type="ECO:0000313" key="9">
    <source>
        <dbReference type="EMBL" id="AIW47135.1"/>
    </source>
</evidence>
<organism evidence="9">
    <name type="scientific">Gossypium thurberi</name>
    <name type="common">Thurber's cotton</name>
    <dbReference type="NCBI Taxonomy" id="34273"/>
    <lineage>
        <taxon>Eukaryota</taxon>
        <taxon>Viridiplantae</taxon>
        <taxon>Streptophyta</taxon>
        <taxon>Embryophyta</taxon>
        <taxon>Tracheophyta</taxon>
        <taxon>Spermatophyta</taxon>
        <taxon>Magnoliopsida</taxon>
        <taxon>eudicotyledons</taxon>
        <taxon>Gunneridae</taxon>
        <taxon>Pentapetalae</taxon>
        <taxon>rosids</taxon>
        <taxon>malvids</taxon>
        <taxon>Malvales</taxon>
        <taxon>Malvaceae</taxon>
        <taxon>Malvoideae</taxon>
        <taxon>Gossypium</taxon>
    </lineage>
</organism>
<feature type="domain" description="TIR" evidence="8">
    <location>
        <begin position="15"/>
        <end position="181"/>
    </location>
</feature>
<comment type="catalytic activity">
    <reaction evidence="7">
        <text>NAD(+) + H2O = ADP-D-ribose + nicotinamide + H(+)</text>
        <dbReference type="Rhea" id="RHEA:16301"/>
        <dbReference type="ChEBI" id="CHEBI:15377"/>
        <dbReference type="ChEBI" id="CHEBI:15378"/>
        <dbReference type="ChEBI" id="CHEBI:17154"/>
        <dbReference type="ChEBI" id="CHEBI:57540"/>
        <dbReference type="ChEBI" id="CHEBI:57967"/>
        <dbReference type="EC" id="3.2.2.6"/>
    </reaction>
    <physiologicalReaction direction="left-to-right" evidence="7">
        <dbReference type="Rhea" id="RHEA:16302"/>
    </physiologicalReaction>
</comment>
<dbReference type="GO" id="GO:0007165">
    <property type="term" value="P:signal transduction"/>
    <property type="evidence" value="ECO:0007669"/>
    <property type="project" value="InterPro"/>
</dbReference>
<evidence type="ECO:0000256" key="4">
    <source>
        <dbReference type="ARBA" id="ARBA00022801"/>
    </source>
</evidence>
<evidence type="ECO:0000256" key="2">
    <source>
        <dbReference type="ARBA" id="ARBA00022614"/>
    </source>
</evidence>
<dbReference type="GO" id="GO:0061809">
    <property type="term" value="F:NAD+ nucleosidase activity, cyclic ADP-ribose generating"/>
    <property type="evidence" value="ECO:0007669"/>
    <property type="project" value="UniProtKB-EC"/>
</dbReference>
<dbReference type="Pfam" id="PF20160">
    <property type="entry name" value="C-JID"/>
    <property type="match status" value="1"/>
</dbReference>
<evidence type="ECO:0000256" key="7">
    <source>
        <dbReference type="ARBA" id="ARBA00047304"/>
    </source>
</evidence>
<dbReference type="Pfam" id="PF00560">
    <property type="entry name" value="LRR_1"/>
    <property type="match status" value="1"/>
</dbReference>
<evidence type="ECO:0000259" key="8">
    <source>
        <dbReference type="PROSITE" id="PS50104"/>
    </source>
</evidence>
<dbReference type="InterPro" id="IPR032675">
    <property type="entry name" value="LRR_dom_sf"/>
</dbReference>
<proteinExistence type="evidence at transcript level"/>
<name>A0A0U1XMP7_GOSTH</name>
<dbReference type="PRINTS" id="PR00364">
    <property type="entry name" value="DISEASERSIST"/>
</dbReference>
<dbReference type="Gene3D" id="3.40.50.300">
    <property type="entry name" value="P-loop containing nucleotide triphosphate hydrolases"/>
    <property type="match status" value="1"/>
</dbReference>
<dbReference type="InterPro" id="IPR058546">
    <property type="entry name" value="RPS4B/Roq1-like_LRR"/>
</dbReference>
<dbReference type="InterPro" id="IPR003593">
    <property type="entry name" value="AAA+_ATPase"/>
</dbReference>
<dbReference type="EC" id="3.2.2.6" evidence="1"/>
<dbReference type="PANTHER" id="PTHR11017">
    <property type="entry name" value="LEUCINE-RICH REPEAT-CONTAINING PROTEIN"/>
    <property type="match status" value="1"/>
</dbReference>
<keyword evidence="6" id="KW-0520">NAD</keyword>
<dbReference type="SUPFAM" id="SSF52200">
    <property type="entry name" value="Toll/Interleukin receptor TIR domain"/>
    <property type="match status" value="1"/>
</dbReference>
<dbReference type="InterPro" id="IPR002182">
    <property type="entry name" value="NB-ARC"/>
</dbReference>
<evidence type="ECO:0000256" key="5">
    <source>
        <dbReference type="ARBA" id="ARBA00022821"/>
    </source>
</evidence>
<dbReference type="InterPro" id="IPR045344">
    <property type="entry name" value="C-JID"/>
</dbReference>
<dbReference type="InterPro" id="IPR058192">
    <property type="entry name" value="WHD_ROQ1-like"/>
</dbReference>